<organism evidence="1">
    <name type="scientific">marine sediment metagenome</name>
    <dbReference type="NCBI Taxonomy" id="412755"/>
    <lineage>
        <taxon>unclassified sequences</taxon>
        <taxon>metagenomes</taxon>
        <taxon>ecological metagenomes</taxon>
    </lineage>
</organism>
<proteinExistence type="predicted"/>
<dbReference type="EMBL" id="LAZR01019451">
    <property type="protein sequence ID" value="KKL92484.1"/>
    <property type="molecule type" value="Genomic_DNA"/>
</dbReference>
<gene>
    <name evidence="1" type="ORF">LCGC14_1884280</name>
</gene>
<protein>
    <submittedName>
        <fullName evidence="1">Uncharacterized protein</fullName>
    </submittedName>
</protein>
<accession>A0A0F9G1B2</accession>
<evidence type="ECO:0000313" key="1">
    <source>
        <dbReference type="EMBL" id="KKL92484.1"/>
    </source>
</evidence>
<dbReference type="AlphaFoldDB" id="A0A0F9G1B2"/>
<name>A0A0F9G1B2_9ZZZZ</name>
<comment type="caution">
    <text evidence="1">The sequence shown here is derived from an EMBL/GenBank/DDBJ whole genome shotgun (WGS) entry which is preliminary data.</text>
</comment>
<reference evidence="1" key="1">
    <citation type="journal article" date="2015" name="Nature">
        <title>Complex archaea that bridge the gap between prokaryotes and eukaryotes.</title>
        <authorList>
            <person name="Spang A."/>
            <person name="Saw J.H."/>
            <person name="Jorgensen S.L."/>
            <person name="Zaremba-Niedzwiedzka K."/>
            <person name="Martijn J."/>
            <person name="Lind A.E."/>
            <person name="van Eijk R."/>
            <person name="Schleper C."/>
            <person name="Guy L."/>
            <person name="Ettema T.J."/>
        </authorList>
    </citation>
    <scope>NUCLEOTIDE SEQUENCE</scope>
</reference>
<sequence>MVSRKERRHKDLLEEKKRLEKKWLALTGNVIEHGPDKGYPKIDFKKRMVAEKELVEVRKELDGE</sequence>